<sequence>MNRRVTIQTPLGEALQFRQLVGREALSQLYAFDIELLGTSNALDAKALLGKPATVTVETEGGVRHLCGIATRFGLQQEDARHSFYRLRLRPWLWLATRRSDFRIFQAKSVPDIVSEVLGTYGYPVEKKLTRGDYRVWDYCVQYHESDFDFVARLCELEGIYFHFRHEAAQHVLVFADDIAGSHVPLPGGEEVRYHPLEKSGMAGGPGQRERIYAWETAEEVRSGHHYNDDYDFEKPKAELSHLRQMPTGHDHDSHEQYEWPGGFTQHGDGETYARIRNEEQLSQRSRVTGRSNLRELATGHTLRLTGHPRADQNQQYLLVSVSYHLQETLQASEGKDGTEGSVQRFAFDAQATSYPWRPARTTAKPRTRGPQTAMVVGPQGEEIWTDPYGRIKVQFHWDRLGQENEHSSCWVRVSTAWAGSTFGMTSVPRIGMEVIVDFLNGDPDYPIVTGCVHNAGTMPAWELPGQKHLSGIRSRELGGGRGNHLVLDDTQGRIQAQLRSDHQASQLSVGHIGRIEDTAGRQEPRGQGFELRTDGHGALRAARGLLVTTEPRANAQAHTTDMGETVARLTQARDLHEGLSEAAQEARAHEAGDQDEVTQALKEQNDAIKGQGAGNGAQGEFPELQEPHLVLASKAGIQSAAQGSTHIVSNEHNAITSGGHTSVSAGKSFLVSAKNAVRMFAHKAGMKLVAATADIDISALKDSVNVLAKLNITQTANRITISAKEEVVINGGSSYSRWNSGGIEHGTSGTWREHASVHSLVGPASEGKPSLPNPAPLPRGQLDLYHQYIKQSGEKRQGVAQGDYTVVDSEGGTHSGTLDRNGFASVAGLPIGTAKVTFGKDPRDPWDEGSYFGTPDEWKAKGATAGGGAEAGAGVSGAGGMAGFGSTLAAAGKGAVGGMQGLVSGGGNALGAAGALAGVAGLSSKAAGAIGQVTQAAGMAQQAVSAAQAIQQGGAKALLGQASQAATGMAIQAAGTKLGPMGVPITGVMSGAVNGGMKGVVNGAMNGAVNGAVNGVANGAAGALKPGVSAVAGNALPAGRTPGFLA</sequence>
<dbReference type="EMBL" id="LR743508">
    <property type="protein sequence ID" value="CAA2110113.1"/>
    <property type="molecule type" value="Genomic_DNA"/>
</dbReference>
<dbReference type="InterPro" id="IPR006531">
    <property type="entry name" value="Gp5/Vgr_OB"/>
</dbReference>
<feature type="domain" description="DUF2345" evidence="6">
    <location>
        <begin position="618"/>
        <end position="765"/>
    </location>
</feature>
<keyword evidence="3" id="KW-0964">Secreted</keyword>
<dbReference type="PANTHER" id="PTHR32305">
    <property type="match status" value="1"/>
</dbReference>
<name>A0A679JV18_VARPD</name>
<dbReference type="InterPro" id="IPR037026">
    <property type="entry name" value="Vgr_OB-fold_dom_sf"/>
</dbReference>
<comment type="subcellular location">
    <subcellularLocation>
        <location evidence="1">Secreted</location>
    </subcellularLocation>
</comment>
<feature type="domain" description="Putative type VI secretion system Rhs element associated Vgr" evidence="7">
    <location>
        <begin position="476"/>
        <end position="584"/>
    </location>
</feature>
<dbReference type="Pfam" id="PF10106">
    <property type="entry name" value="DUF2345"/>
    <property type="match status" value="1"/>
</dbReference>
<dbReference type="NCBIfam" id="TIGR01646">
    <property type="entry name" value="vgr_GE"/>
    <property type="match status" value="1"/>
</dbReference>
<dbReference type="NCBIfam" id="TIGR03361">
    <property type="entry name" value="VI_Rhs_Vgr"/>
    <property type="match status" value="1"/>
</dbReference>
<dbReference type="InterPro" id="IPR050708">
    <property type="entry name" value="T6SS_VgrG/RHS"/>
</dbReference>
<dbReference type="RefSeq" id="WP_339094400.1">
    <property type="nucleotide sequence ID" value="NZ_LR743508.1"/>
</dbReference>
<evidence type="ECO:0000259" key="6">
    <source>
        <dbReference type="Pfam" id="PF10106"/>
    </source>
</evidence>
<protein>
    <submittedName>
        <fullName evidence="8">Actin cross-linking toxin VgrG1</fullName>
        <ecNumber evidence="8">6.3.2.-</ecNumber>
    </submittedName>
</protein>
<feature type="region of interest" description="Disordered" evidence="4">
    <location>
        <begin position="835"/>
        <end position="855"/>
    </location>
</feature>
<dbReference type="Pfam" id="PF04717">
    <property type="entry name" value="Phage_base_V"/>
    <property type="match status" value="1"/>
</dbReference>
<gene>
    <name evidence="8" type="primary">vgrG1_13</name>
    <name evidence="8" type="ORF">VVAX_06382</name>
</gene>
<dbReference type="Gene3D" id="2.40.50.230">
    <property type="entry name" value="Gp5 N-terminal domain"/>
    <property type="match status" value="1"/>
</dbReference>
<dbReference type="InterPro" id="IPR006533">
    <property type="entry name" value="T6SS_Vgr_RhsGE"/>
</dbReference>
<keyword evidence="8" id="KW-0436">Ligase</keyword>
<dbReference type="GO" id="GO:0005576">
    <property type="term" value="C:extracellular region"/>
    <property type="evidence" value="ECO:0007669"/>
    <property type="project" value="UniProtKB-SubCell"/>
</dbReference>
<dbReference type="InterPro" id="IPR017847">
    <property type="entry name" value="T6SS_RhsGE_Vgr_subset"/>
</dbReference>
<dbReference type="InterPro" id="IPR018769">
    <property type="entry name" value="VgrG2_DUF2345"/>
</dbReference>
<dbReference type="PANTHER" id="PTHR32305:SF15">
    <property type="entry name" value="PROTEIN RHSA-RELATED"/>
    <property type="match status" value="1"/>
</dbReference>
<comment type="similarity">
    <text evidence="2">Belongs to the VgrG protein family.</text>
</comment>
<evidence type="ECO:0000256" key="4">
    <source>
        <dbReference type="SAM" id="MobiDB-lite"/>
    </source>
</evidence>
<evidence type="ECO:0000256" key="3">
    <source>
        <dbReference type="ARBA" id="ARBA00022525"/>
    </source>
</evidence>
<dbReference type="Gene3D" id="2.30.110.50">
    <property type="match status" value="1"/>
</dbReference>
<evidence type="ECO:0000256" key="1">
    <source>
        <dbReference type="ARBA" id="ARBA00004613"/>
    </source>
</evidence>
<reference evidence="8" key="1">
    <citation type="submission" date="2019-12" db="EMBL/GenBank/DDBJ databases">
        <authorList>
            <person name="Cremers G."/>
        </authorList>
    </citation>
    <scope>NUCLEOTIDE SEQUENCE</scope>
    <source>
        <strain evidence="8">Vvax</strain>
    </source>
</reference>
<evidence type="ECO:0000313" key="8">
    <source>
        <dbReference type="EMBL" id="CAA2110113.1"/>
    </source>
</evidence>
<dbReference type="SUPFAM" id="SSF69279">
    <property type="entry name" value="Phage tail proteins"/>
    <property type="match status" value="2"/>
</dbReference>
<dbReference type="Gene3D" id="4.10.220.110">
    <property type="match status" value="1"/>
</dbReference>
<organism evidence="8">
    <name type="scientific">Variovorax paradoxus</name>
    <dbReference type="NCBI Taxonomy" id="34073"/>
    <lineage>
        <taxon>Bacteria</taxon>
        <taxon>Pseudomonadati</taxon>
        <taxon>Pseudomonadota</taxon>
        <taxon>Betaproteobacteria</taxon>
        <taxon>Burkholderiales</taxon>
        <taxon>Comamonadaceae</taxon>
        <taxon>Variovorax</taxon>
    </lineage>
</organism>
<dbReference type="SUPFAM" id="SSF69255">
    <property type="entry name" value="gp5 N-terminal domain-like"/>
    <property type="match status" value="1"/>
</dbReference>
<proteinExistence type="inferred from homology"/>
<dbReference type="InterPro" id="IPR028244">
    <property type="entry name" value="T6SS_Rhs_Vgr_dom"/>
</dbReference>
<dbReference type="Pfam" id="PF13296">
    <property type="entry name" value="T6SS_Vgr"/>
    <property type="match status" value="1"/>
</dbReference>
<dbReference type="EC" id="6.3.2.-" evidence="8"/>
<feature type="domain" description="Gp5/Type VI secretion system Vgr protein OB-fold" evidence="5">
    <location>
        <begin position="387"/>
        <end position="454"/>
    </location>
</feature>
<dbReference type="Pfam" id="PF05954">
    <property type="entry name" value="Phage_GPD"/>
    <property type="match status" value="1"/>
</dbReference>
<evidence type="ECO:0000259" key="7">
    <source>
        <dbReference type="Pfam" id="PF13296"/>
    </source>
</evidence>
<accession>A0A679JV18</accession>
<evidence type="ECO:0000256" key="2">
    <source>
        <dbReference type="ARBA" id="ARBA00005558"/>
    </source>
</evidence>
<dbReference type="GO" id="GO:0016874">
    <property type="term" value="F:ligase activity"/>
    <property type="evidence" value="ECO:0007669"/>
    <property type="project" value="UniProtKB-KW"/>
</dbReference>
<dbReference type="SUPFAM" id="SSF69349">
    <property type="entry name" value="Phage fibre proteins"/>
    <property type="match status" value="1"/>
</dbReference>
<evidence type="ECO:0000259" key="5">
    <source>
        <dbReference type="Pfam" id="PF04717"/>
    </source>
</evidence>
<dbReference type="AlphaFoldDB" id="A0A679JV18"/>
<dbReference type="Gene3D" id="3.55.50.10">
    <property type="entry name" value="Baseplate protein-like domains"/>
    <property type="match status" value="1"/>
</dbReference>